<dbReference type="EMBL" id="OU892277">
    <property type="protein sequence ID" value="CAG9760094.1"/>
    <property type="molecule type" value="Genomic_DNA"/>
</dbReference>
<dbReference type="Proteomes" id="UP001152799">
    <property type="component" value="Chromosome 1"/>
</dbReference>
<gene>
    <name evidence="1" type="ORF">CEUTPL_LOCUS830</name>
</gene>
<name>A0A9N9Q8J8_9CUCU</name>
<evidence type="ECO:0000313" key="2">
    <source>
        <dbReference type="Proteomes" id="UP001152799"/>
    </source>
</evidence>
<dbReference type="AlphaFoldDB" id="A0A9N9Q8J8"/>
<protein>
    <submittedName>
        <fullName evidence="1">Uncharacterized protein</fullName>
    </submittedName>
</protein>
<proteinExistence type="predicted"/>
<dbReference type="OrthoDB" id="6366319at2759"/>
<accession>A0A9N9Q8J8</accession>
<sequence>MRKIANVLGEGPSSFRTRLSVQHPPPDYHAVFAEMTGGNDTTLERLMNLQTSPNALTATEVALILRKSFRGSRIRSPTRSTAEQFLASLSAEHLVDAEAPIGETFYTIATGAGLAKFLRQSIRRSMRKIVNVLGEGPSSSRTRPSVQHPPPDYHAVFAEMTGGNDTTLERLMNLQTSPNALTATEVALILRKSFRGSRIRSPTRSTAEQFLASLSAEHLVDAEAPIGETFYTIATGAGLAKFLRQSIRRSMRKIANVLGEGPSSFRTRLSVQHPPPDYHAVFAEMTGGNDTTLERLMNLQTSPNALTATEVALIHRKSFRGSRIRSPTRSTAEQFLASLSAEHLVDAEAPIGETLLVPDSGPLPVPDQAPCLGVPLPSAGSRRSLLCWESQGFPAGQRASSSPEPS</sequence>
<organism evidence="1 2">
    <name type="scientific">Ceutorhynchus assimilis</name>
    <name type="common">cabbage seed weevil</name>
    <dbReference type="NCBI Taxonomy" id="467358"/>
    <lineage>
        <taxon>Eukaryota</taxon>
        <taxon>Metazoa</taxon>
        <taxon>Ecdysozoa</taxon>
        <taxon>Arthropoda</taxon>
        <taxon>Hexapoda</taxon>
        <taxon>Insecta</taxon>
        <taxon>Pterygota</taxon>
        <taxon>Neoptera</taxon>
        <taxon>Endopterygota</taxon>
        <taxon>Coleoptera</taxon>
        <taxon>Polyphaga</taxon>
        <taxon>Cucujiformia</taxon>
        <taxon>Curculionidae</taxon>
        <taxon>Ceutorhynchinae</taxon>
        <taxon>Ceutorhynchus</taxon>
    </lineage>
</organism>
<reference evidence="1" key="1">
    <citation type="submission" date="2022-01" db="EMBL/GenBank/DDBJ databases">
        <authorList>
            <person name="King R."/>
        </authorList>
    </citation>
    <scope>NUCLEOTIDE SEQUENCE</scope>
</reference>
<evidence type="ECO:0000313" key="1">
    <source>
        <dbReference type="EMBL" id="CAG9760094.1"/>
    </source>
</evidence>
<keyword evidence="2" id="KW-1185">Reference proteome</keyword>